<dbReference type="AlphaFoldDB" id="A0A3P3VQS3"/>
<reference evidence="7 8" key="2">
    <citation type="submission" date="2018-12" db="EMBL/GenBank/DDBJ databases">
        <title>Simiduia agarivorans gen. nov., sp. nov., a marine, agarolytic bacterium isolated from shallow coastal water from Keelung, Taiwan.</title>
        <authorList>
            <person name="Shieh W.Y."/>
        </authorList>
    </citation>
    <scope>NUCLEOTIDE SEQUENCE [LARGE SCALE GENOMIC DNA]</scope>
    <source>
        <strain evidence="7 8">GTF-13</strain>
    </source>
</reference>
<protein>
    <recommendedName>
        <fullName evidence="9">NolW-like domain-containing protein</fullName>
    </recommendedName>
</protein>
<proteinExistence type="inferred from homology"/>
<dbReference type="GO" id="GO:0009279">
    <property type="term" value="C:cell outer membrane"/>
    <property type="evidence" value="ECO:0007669"/>
    <property type="project" value="UniProtKB-SubCell"/>
</dbReference>
<dbReference type="PANTHER" id="PTHR30604">
    <property type="entry name" value="PROTEIN TRANSPORT PROTEIN HOFQ"/>
    <property type="match status" value="1"/>
</dbReference>
<evidence type="ECO:0000313" key="7">
    <source>
        <dbReference type="EMBL" id="RRJ84804.1"/>
    </source>
</evidence>
<evidence type="ECO:0000256" key="3">
    <source>
        <dbReference type="RuleBase" id="RU004004"/>
    </source>
</evidence>
<sequence>MEPFRDPPGYSADVIMNAKAYWLGLLLLLTSFPLLAQMNTYTLDTRHQLASDLVPTLKELLPPGGSVTSFNNVLIIKTTADNFTQLQNIIEQLDTPIRQLMVSVTQDERIARNRRSLQVDGSLRAGDGEISLGDPEKDRLSIDYGTRSRNNQGTQRVRTLEGQPAFVQIGQQVPVTSTNGWNSSTQYQSVVRGFYVTVRVRDKVADVTIETRNDRLQTGGGQTPQGARPIDTQGATTRVQVRLGEWIAIGQLDEDSRQSDRQLNRRSDGTLSRRGSFYLKVDEI</sequence>
<comment type="caution">
    <text evidence="7">The sequence shown here is derived from an EMBL/GenBank/DDBJ whole genome shotgun (WGS) entry which is preliminary data.</text>
</comment>
<dbReference type="EMBL" id="QWEZ01000001">
    <property type="protein sequence ID" value="RRJ84804.1"/>
    <property type="molecule type" value="Genomic_DNA"/>
</dbReference>
<feature type="domain" description="Type II/III secretion system secretin-like" evidence="5">
    <location>
        <begin position="154"/>
        <end position="260"/>
    </location>
</feature>
<dbReference type="InterPro" id="IPR038591">
    <property type="entry name" value="NolW-like_sf"/>
</dbReference>
<dbReference type="Proteomes" id="UP000280792">
    <property type="component" value="Unassembled WGS sequence"/>
</dbReference>
<evidence type="ECO:0000259" key="6">
    <source>
        <dbReference type="Pfam" id="PF03958"/>
    </source>
</evidence>
<evidence type="ECO:0008006" key="9">
    <source>
        <dbReference type="Google" id="ProtNLM"/>
    </source>
</evidence>
<name>A0A3P3VQS3_9GAMM</name>
<dbReference type="Pfam" id="PF03958">
    <property type="entry name" value="Secretin_N"/>
    <property type="match status" value="1"/>
</dbReference>
<dbReference type="InterPro" id="IPR004846">
    <property type="entry name" value="T2SS/T3SS_dom"/>
</dbReference>
<evidence type="ECO:0000259" key="5">
    <source>
        <dbReference type="Pfam" id="PF00263"/>
    </source>
</evidence>
<evidence type="ECO:0000313" key="8">
    <source>
        <dbReference type="Proteomes" id="UP000280792"/>
    </source>
</evidence>
<keyword evidence="4" id="KW-0812">Transmembrane</keyword>
<dbReference type="Gene3D" id="3.30.1370.120">
    <property type="match status" value="1"/>
</dbReference>
<keyword evidence="3" id="KW-0813">Transport</keyword>
<dbReference type="InterPro" id="IPR005644">
    <property type="entry name" value="NolW-like"/>
</dbReference>
<dbReference type="InterPro" id="IPR051808">
    <property type="entry name" value="Type_IV_pilus_biogenesis"/>
</dbReference>
<dbReference type="Pfam" id="PF00263">
    <property type="entry name" value="Secretin"/>
    <property type="match status" value="1"/>
</dbReference>
<dbReference type="GO" id="GO:0009306">
    <property type="term" value="P:protein secretion"/>
    <property type="evidence" value="ECO:0007669"/>
    <property type="project" value="InterPro"/>
</dbReference>
<organism evidence="7 8">
    <name type="scientific">Aestuariirhabdus litorea</name>
    <dbReference type="NCBI Taxonomy" id="2528527"/>
    <lineage>
        <taxon>Bacteria</taxon>
        <taxon>Pseudomonadati</taxon>
        <taxon>Pseudomonadota</taxon>
        <taxon>Gammaproteobacteria</taxon>
        <taxon>Oceanospirillales</taxon>
        <taxon>Aestuariirhabdaceae</taxon>
        <taxon>Aestuariirhabdus</taxon>
    </lineage>
</organism>
<reference evidence="7 8" key="1">
    <citation type="submission" date="2018-08" db="EMBL/GenBank/DDBJ databases">
        <authorList>
            <person name="Khan S.A."/>
        </authorList>
    </citation>
    <scope>NUCLEOTIDE SEQUENCE [LARGE SCALE GENOMIC DNA]</scope>
    <source>
        <strain evidence="7 8">GTF-13</strain>
    </source>
</reference>
<evidence type="ECO:0000256" key="2">
    <source>
        <dbReference type="RuleBase" id="RU004003"/>
    </source>
</evidence>
<feature type="domain" description="NolW-like" evidence="6">
    <location>
        <begin position="46"/>
        <end position="99"/>
    </location>
</feature>
<keyword evidence="1" id="KW-0732">Signal</keyword>
<keyword evidence="4" id="KW-1133">Transmembrane helix</keyword>
<keyword evidence="4" id="KW-0472">Membrane</keyword>
<comment type="similarity">
    <text evidence="2">Belongs to the bacterial secretin family.</text>
</comment>
<comment type="subcellular location">
    <subcellularLocation>
        <location evidence="3">Cell outer membrane</location>
    </subcellularLocation>
</comment>
<evidence type="ECO:0000256" key="1">
    <source>
        <dbReference type="ARBA" id="ARBA00022729"/>
    </source>
</evidence>
<dbReference type="PANTHER" id="PTHR30604:SF1">
    <property type="entry name" value="DNA UTILIZATION PROTEIN HOFQ"/>
    <property type="match status" value="1"/>
</dbReference>
<keyword evidence="8" id="KW-1185">Reference proteome</keyword>
<feature type="transmembrane region" description="Helical" evidence="4">
    <location>
        <begin position="20"/>
        <end position="36"/>
    </location>
</feature>
<accession>A0A3P3VQS3</accession>
<evidence type="ECO:0000256" key="4">
    <source>
        <dbReference type="SAM" id="Phobius"/>
    </source>
</evidence>
<gene>
    <name evidence="7" type="ORF">D0544_06810</name>
</gene>